<dbReference type="Pfam" id="PF00300">
    <property type="entry name" value="His_Phos_1"/>
    <property type="match status" value="1"/>
</dbReference>
<dbReference type="CDD" id="cd07067">
    <property type="entry name" value="HP_PGM_like"/>
    <property type="match status" value="1"/>
</dbReference>
<evidence type="ECO:0000313" key="3">
    <source>
        <dbReference type="Proteomes" id="UP000095672"/>
    </source>
</evidence>
<dbReference type="PANTHER" id="PTHR48100:SF1">
    <property type="entry name" value="HISTIDINE PHOSPHATASE FAMILY PROTEIN-RELATED"/>
    <property type="match status" value="1"/>
</dbReference>
<organism evidence="2 3">
    <name type="scientific">Microbulbifer aggregans</name>
    <dbReference type="NCBI Taxonomy" id="1769779"/>
    <lineage>
        <taxon>Bacteria</taxon>
        <taxon>Pseudomonadati</taxon>
        <taxon>Pseudomonadota</taxon>
        <taxon>Gammaproteobacteria</taxon>
        <taxon>Cellvibrionales</taxon>
        <taxon>Microbulbiferaceae</taxon>
        <taxon>Microbulbifer</taxon>
    </lineage>
</organism>
<feature type="chain" id="PRO_5008895357" evidence="1">
    <location>
        <begin position="27"/>
        <end position="194"/>
    </location>
</feature>
<accession>A0A1C9W3Y2</accession>
<gene>
    <name evidence="2" type="ORF">AUP74_00379</name>
</gene>
<dbReference type="SMART" id="SM00855">
    <property type="entry name" value="PGAM"/>
    <property type="match status" value="1"/>
</dbReference>
<dbReference type="GO" id="GO:0016791">
    <property type="term" value="F:phosphatase activity"/>
    <property type="evidence" value="ECO:0007669"/>
    <property type="project" value="TreeGrafter"/>
</dbReference>
<dbReference type="InterPro" id="IPR013078">
    <property type="entry name" value="His_Pase_superF_clade-1"/>
</dbReference>
<dbReference type="GO" id="GO:0005737">
    <property type="term" value="C:cytoplasm"/>
    <property type="evidence" value="ECO:0007669"/>
    <property type="project" value="TreeGrafter"/>
</dbReference>
<dbReference type="Gene3D" id="3.40.50.1240">
    <property type="entry name" value="Phosphoglycerate mutase-like"/>
    <property type="match status" value="1"/>
</dbReference>
<name>A0A1C9W3Y2_9GAMM</name>
<dbReference type="PANTHER" id="PTHR48100">
    <property type="entry name" value="BROAD-SPECIFICITY PHOSPHATASE YOR283W-RELATED"/>
    <property type="match status" value="1"/>
</dbReference>
<feature type="signal peptide" evidence="1">
    <location>
        <begin position="1"/>
        <end position="26"/>
    </location>
</feature>
<reference evidence="3" key="1">
    <citation type="submission" date="2016-01" db="EMBL/GenBank/DDBJ databases">
        <title>Complete genome sequence of Microbulbifer sp. CCB-MM1, a halophile isolated from Matang Mangrove Forest, Perak.</title>
        <authorList>
            <person name="Moh T.H."/>
            <person name="Dinesh B."/>
            <person name="Lau N.-S."/>
            <person name="Go F."/>
            <person name="Alexander Chong S.-C."/>
        </authorList>
    </citation>
    <scope>NUCLEOTIDE SEQUENCE [LARGE SCALE GENOMIC DNA]</scope>
    <source>
        <strain evidence="3">CCB-MM1</strain>
    </source>
</reference>
<protein>
    <submittedName>
        <fullName evidence="2">Bifunctional RNase H/acid phosphatase</fullName>
    </submittedName>
</protein>
<keyword evidence="3" id="KW-1185">Reference proteome</keyword>
<evidence type="ECO:0000256" key="1">
    <source>
        <dbReference type="SAM" id="SignalP"/>
    </source>
</evidence>
<dbReference type="InterPro" id="IPR050275">
    <property type="entry name" value="PGM_Phosphatase"/>
</dbReference>
<dbReference type="Proteomes" id="UP000095672">
    <property type="component" value="Chromosome"/>
</dbReference>
<dbReference type="STRING" id="1769779.AUP74_00379"/>
<dbReference type="SUPFAM" id="SSF53254">
    <property type="entry name" value="Phosphoglycerate mutase-like"/>
    <property type="match status" value="1"/>
</dbReference>
<dbReference type="EMBL" id="CP014143">
    <property type="protein sequence ID" value="AOS95850.1"/>
    <property type="molecule type" value="Genomic_DNA"/>
</dbReference>
<sequence length="194" mass="21658" precursor="true">MLKPFRQLFSAVLFSSLLSVFPGAHLAFGQTAASETSRDETVTRVIYLVRHAEKETGDPGERDPVLTEKGRRRAEALARVLRDARIERVYSTDYQRTRQTAAPVAERLGLPVELYDPRDLEGFASTLRTGPASVLVVGHSNTTPELVTQLGGEPGSDIRESHEYDRLYVLVLRGDETTTLLQRYGECQSCEEAY</sequence>
<dbReference type="KEGG" id="micc:AUP74_00379"/>
<dbReference type="PATRIC" id="fig|1769779.3.peg.378"/>
<evidence type="ECO:0000313" key="2">
    <source>
        <dbReference type="EMBL" id="AOS95850.1"/>
    </source>
</evidence>
<dbReference type="InterPro" id="IPR029033">
    <property type="entry name" value="His_PPase_superfam"/>
</dbReference>
<proteinExistence type="predicted"/>
<dbReference type="AlphaFoldDB" id="A0A1C9W3Y2"/>
<dbReference type="OrthoDB" id="3296006at2"/>
<keyword evidence="1" id="KW-0732">Signal</keyword>